<dbReference type="Gene3D" id="2.30.280.10">
    <property type="entry name" value="SRA-YDG"/>
    <property type="match status" value="3"/>
</dbReference>
<dbReference type="SMART" id="SM00466">
    <property type="entry name" value="SRA"/>
    <property type="match status" value="3"/>
</dbReference>
<keyword evidence="6" id="KW-1185">Reference proteome</keyword>
<dbReference type="PROSITE" id="PS51015">
    <property type="entry name" value="YDG"/>
    <property type="match status" value="3"/>
</dbReference>
<feature type="domain" description="YDG" evidence="4">
    <location>
        <begin position="29"/>
        <end position="194"/>
    </location>
</feature>
<keyword evidence="1 2" id="KW-0539">Nucleus</keyword>
<dbReference type="Proteomes" id="UP000284706">
    <property type="component" value="Unassembled WGS sequence"/>
</dbReference>
<dbReference type="OrthoDB" id="2270193at2759"/>
<dbReference type="GO" id="GO:0016567">
    <property type="term" value="P:protein ubiquitination"/>
    <property type="evidence" value="ECO:0007669"/>
    <property type="project" value="TreeGrafter"/>
</dbReference>
<dbReference type="InterPro" id="IPR003105">
    <property type="entry name" value="SRA_YDG"/>
</dbReference>
<dbReference type="STRING" id="231916.A0A409VFM8"/>
<dbReference type="GO" id="GO:0044027">
    <property type="term" value="P:negative regulation of gene expression via chromosomal CpG island methylation"/>
    <property type="evidence" value="ECO:0007669"/>
    <property type="project" value="TreeGrafter"/>
</dbReference>
<evidence type="ECO:0000256" key="1">
    <source>
        <dbReference type="ARBA" id="ARBA00023242"/>
    </source>
</evidence>
<reference evidence="5 6" key="1">
    <citation type="journal article" date="2018" name="Evol. Lett.">
        <title>Horizontal gene cluster transfer increased hallucinogenic mushroom diversity.</title>
        <authorList>
            <person name="Reynolds H.T."/>
            <person name="Vijayakumar V."/>
            <person name="Gluck-Thaler E."/>
            <person name="Korotkin H.B."/>
            <person name="Matheny P.B."/>
            <person name="Slot J.C."/>
        </authorList>
    </citation>
    <scope>NUCLEOTIDE SEQUENCE [LARGE SCALE GENOMIC DNA]</scope>
    <source>
        <strain evidence="5 6">SRW20</strain>
    </source>
</reference>
<comment type="caution">
    <text evidence="5">The sequence shown here is derived from an EMBL/GenBank/DDBJ whole genome shotgun (WGS) entry which is preliminary data.</text>
</comment>
<dbReference type="PANTHER" id="PTHR14140:SF27">
    <property type="entry name" value="OS04G0289800 PROTEIN"/>
    <property type="match status" value="1"/>
</dbReference>
<dbReference type="EMBL" id="NHYE01005658">
    <property type="protein sequence ID" value="PPQ65052.1"/>
    <property type="molecule type" value="Genomic_DNA"/>
</dbReference>
<dbReference type="InParanoid" id="A0A409VFM8"/>
<evidence type="ECO:0000256" key="3">
    <source>
        <dbReference type="SAM" id="MobiDB-lite"/>
    </source>
</evidence>
<comment type="subcellular location">
    <subcellularLocation>
        <location evidence="2">Nucleus</location>
    </subcellularLocation>
</comment>
<accession>A0A409VFM8</accession>
<evidence type="ECO:0000259" key="4">
    <source>
        <dbReference type="PROSITE" id="PS51015"/>
    </source>
</evidence>
<feature type="domain" description="YDG" evidence="4">
    <location>
        <begin position="266"/>
        <end position="419"/>
    </location>
</feature>
<dbReference type="SUPFAM" id="SSF88697">
    <property type="entry name" value="PUA domain-like"/>
    <property type="match status" value="3"/>
</dbReference>
<gene>
    <name evidence="5" type="ORF">CVT26_015748</name>
</gene>
<name>A0A409VFM8_9AGAR</name>
<dbReference type="GO" id="GO:0005634">
    <property type="term" value="C:nucleus"/>
    <property type="evidence" value="ECO:0007669"/>
    <property type="project" value="UniProtKB-SubCell"/>
</dbReference>
<evidence type="ECO:0000256" key="2">
    <source>
        <dbReference type="PROSITE-ProRule" id="PRU00358"/>
    </source>
</evidence>
<proteinExistence type="predicted"/>
<dbReference type="Pfam" id="PF02182">
    <property type="entry name" value="SAD_SRA"/>
    <property type="match status" value="3"/>
</dbReference>
<dbReference type="InterPro" id="IPR015947">
    <property type="entry name" value="PUA-like_sf"/>
</dbReference>
<evidence type="ECO:0000313" key="6">
    <source>
        <dbReference type="Proteomes" id="UP000284706"/>
    </source>
</evidence>
<organism evidence="5 6">
    <name type="scientific">Gymnopilus dilepis</name>
    <dbReference type="NCBI Taxonomy" id="231916"/>
    <lineage>
        <taxon>Eukaryota</taxon>
        <taxon>Fungi</taxon>
        <taxon>Dikarya</taxon>
        <taxon>Basidiomycota</taxon>
        <taxon>Agaricomycotina</taxon>
        <taxon>Agaricomycetes</taxon>
        <taxon>Agaricomycetidae</taxon>
        <taxon>Agaricales</taxon>
        <taxon>Agaricineae</taxon>
        <taxon>Hymenogastraceae</taxon>
        <taxon>Gymnopilus</taxon>
    </lineage>
</organism>
<evidence type="ECO:0000313" key="5">
    <source>
        <dbReference type="EMBL" id="PPQ65052.1"/>
    </source>
</evidence>
<sequence>MAAERIRARLMADPTLYNPQQMGHDPRFGHVPRIPVLTTFADRKECSKWGVHKATVAGISGSSKDGAYSICVSNGYEDDEDDGDRILYTGTGGQPDPFAVSFNSGIGNFSCGSPRYVQETTSQMGDQSFEHKDNAALKISAETGKPVRVVRGPNKKSPWAPEKGYRYDGLYIVKKAYLAKGQSGYIICRYELQVPYAWTTEDSQEVVKLPCHLIFLKDRIARERPDHYIPGQMGEDPKWKLFGEITVPVLTTFASRQVFGVLSRDLAGASEIMAHILFYRKECTELGVHRSPQSGIDHPGAKYGACAIVLSGEYEDDVDVGDKILYTGAGGRVSVPFAPGSGRQIAHQSFLHSVNAALRKSVETGRPVRVIRKAGNHSRWAPAEGPKTKYRYDGLYRVKDAYEAQGVSGFRICRYELEVSFDVYLANPHSRTRPVSNEHDVRKRELRNTKKYPPDRMGNEADPEGKFGDVDGVPMFAPFADRWVLTCLMSESLRECADKGVHKPLQAGIWGSAKEGAYSIVVSGGYEDDKDEGDRITYTGAGGRDSSASGKQVSDQKREYRDNAALFTSYITGKHIRVIRGASDDPADIWAPFKGLRYDGLYKVTSARETTGKSGHSICEFVLERLPDQKPLVPRTQEVVKAGGSHN</sequence>
<dbReference type="AlphaFoldDB" id="A0A409VFM8"/>
<dbReference type="InterPro" id="IPR045134">
    <property type="entry name" value="UHRF1/2-like"/>
</dbReference>
<feature type="domain" description="YDG" evidence="4">
    <location>
        <begin position="479"/>
        <end position="625"/>
    </location>
</feature>
<dbReference type="InterPro" id="IPR036987">
    <property type="entry name" value="SRA-YDG_sf"/>
</dbReference>
<protein>
    <recommendedName>
        <fullName evidence="4">YDG domain-containing protein</fullName>
    </recommendedName>
</protein>
<dbReference type="GO" id="GO:0061630">
    <property type="term" value="F:ubiquitin protein ligase activity"/>
    <property type="evidence" value="ECO:0007669"/>
    <property type="project" value="TreeGrafter"/>
</dbReference>
<dbReference type="PANTHER" id="PTHR14140">
    <property type="entry name" value="E3 UBIQUITIN-PROTEIN LIGASE UHRF-RELATED"/>
    <property type="match status" value="1"/>
</dbReference>
<feature type="region of interest" description="Disordered" evidence="3">
    <location>
        <begin position="528"/>
        <end position="557"/>
    </location>
</feature>